<keyword evidence="2" id="KW-1185">Reference proteome</keyword>
<protein>
    <recommendedName>
        <fullName evidence="3">DUF3447 domain-containing protein</fullName>
    </recommendedName>
</protein>
<evidence type="ECO:0000313" key="2">
    <source>
        <dbReference type="Proteomes" id="UP001470230"/>
    </source>
</evidence>
<dbReference type="InterPro" id="IPR036770">
    <property type="entry name" value="Ankyrin_rpt-contain_sf"/>
</dbReference>
<reference evidence="1 2" key="1">
    <citation type="submission" date="2024-04" db="EMBL/GenBank/DDBJ databases">
        <title>Tritrichomonas musculus Genome.</title>
        <authorList>
            <person name="Alves-Ferreira E."/>
            <person name="Grigg M."/>
            <person name="Lorenzi H."/>
            <person name="Galac M."/>
        </authorList>
    </citation>
    <scope>NUCLEOTIDE SEQUENCE [LARGE SCALE GENOMIC DNA]</scope>
    <source>
        <strain evidence="1 2">EAF2021</strain>
    </source>
</reference>
<dbReference type="SUPFAM" id="SSF48403">
    <property type="entry name" value="Ankyrin repeat"/>
    <property type="match status" value="1"/>
</dbReference>
<organism evidence="1 2">
    <name type="scientific">Tritrichomonas musculus</name>
    <dbReference type="NCBI Taxonomy" id="1915356"/>
    <lineage>
        <taxon>Eukaryota</taxon>
        <taxon>Metamonada</taxon>
        <taxon>Parabasalia</taxon>
        <taxon>Tritrichomonadida</taxon>
        <taxon>Tritrichomonadidae</taxon>
        <taxon>Tritrichomonas</taxon>
    </lineage>
</organism>
<comment type="caution">
    <text evidence="1">The sequence shown here is derived from an EMBL/GenBank/DDBJ whole genome shotgun (WGS) entry which is preliminary data.</text>
</comment>
<proteinExistence type="predicted"/>
<evidence type="ECO:0000313" key="1">
    <source>
        <dbReference type="EMBL" id="KAK8883627.1"/>
    </source>
</evidence>
<dbReference type="Proteomes" id="UP001470230">
    <property type="component" value="Unassembled WGS sequence"/>
</dbReference>
<dbReference type="Pfam" id="PF00023">
    <property type="entry name" value="Ank"/>
    <property type="match status" value="1"/>
</dbReference>
<dbReference type="InterPro" id="IPR002110">
    <property type="entry name" value="Ankyrin_rpt"/>
</dbReference>
<dbReference type="PANTHER" id="PTHR24159">
    <property type="match status" value="1"/>
</dbReference>
<accession>A0ABR2JXN4</accession>
<dbReference type="PANTHER" id="PTHR24159:SF5">
    <property type="entry name" value="ANK_REP_REGION DOMAIN-CONTAINING PROTEIN"/>
    <property type="match status" value="1"/>
</dbReference>
<evidence type="ECO:0008006" key="3">
    <source>
        <dbReference type="Google" id="ProtNLM"/>
    </source>
</evidence>
<sequence length="415" mass="50126">MDYQEYVKKKNEMYECFMHYIDEDTNVDENFADFNDIIKKHGYLERSDEFKLILYLIREINKNHRHSSSQLDKIERFLTLYIEYIKQSFTNDELSDIFKRNPQILLFLLKNVDNFDYTMIKLIYNTEYPQFFPRVYKDEAEPDPVSMMKKYEKEDILYKYYFLDNYKAFFFPYLEEKLDETERADIKEQYFRDQKALNKLEEKVRKGENDTFICQLIQNDLVEEFISYVTQKSINLSSKVNKSDFEMNPLLIKKRAKLIEYAAFFGSVKIFKYLQINEVELTPSLWLYSIHGNSPTIIHLLEENGVKPEDETYVKCLKEAIKCHNNNIVEYIQSNLIDENNKVNFRNNLIGHGFHYYNYQILHHYSDINKFIFPLFYACRYDYLQIVELLIKNKKVPLNQAIIQNSIFIQLHSTF</sequence>
<dbReference type="EMBL" id="JAPFFF010000008">
    <property type="protein sequence ID" value="KAK8883627.1"/>
    <property type="molecule type" value="Genomic_DNA"/>
</dbReference>
<name>A0ABR2JXN4_9EUKA</name>
<dbReference type="Gene3D" id="1.25.40.20">
    <property type="entry name" value="Ankyrin repeat-containing domain"/>
    <property type="match status" value="1"/>
</dbReference>
<gene>
    <name evidence="1" type="ORF">M9Y10_042722</name>
</gene>